<dbReference type="PANTHER" id="PTHR19960:SF7">
    <property type="entry name" value="TEKTIN"/>
    <property type="match status" value="1"/>
</dbReference>
<feature type="coiled-coil region" evidence="4">
    <location>
        <begin position="134"/>
        <end position="161"/>
    </location>
</feature>
<protein>
    <recommendedName>
        <fullName evidence="3">Tektin</fullName>
    </recommendedName>
</protein>
<reference evidence="5" key="3">
    <citation type="submission" date="2025-09" db="UniProtKB">
        <authorList>
            <consortium name="Ensembl"/>
        </authorList>
    </citation>
    <scope>IDENTIFICATION</scope>
</reference>
<dbReference type="OrthoDB" id="440745at2759"/>
<dbReference type="GO" id="GO:0005634">
    <property type="term" value="C:nucleus"/>
    <property type="evidence" value="ECO:0007669"/>
    <property type="project" value="TreeGrafter"/>
</dbReference>
<dbReference type="Proteomes" id="UP000694397">
    <property type="component" value="Chromosome 23"/>
</dbReference>
<proteinExistence type="inferred from homology"/>
<evidence type="ECO:0000256" key="2">
    <source>
        <dbReference type="ARBA" id="ARBA00022490"/>
    </source>
</evidence>
<organism evidence="5 6">
    <name type="scientific">Scleropages formosus</name>
    <name type="common">Asian bonytongue</name>
    <name type="synonym">Osteoglossum formosum</name>
    <dbReference type="NCBI Taxonomy" id="113540"/>
    <lineage>
        <taxon>Eukaryota</taxon>
        <taxon>Metazoa</taxon>
        <taxon>Chordata</taxon>
        <taxon>Craniata</taxon>
        <taxon>Vertebrata</taxon>
        <taxon>Euteleostomi</taxon>
        <taxon>Actinopterygii</taxon>
        <taxon>Neopterygii</taxon>
        <taxon>Teleostei</taxon>
        <taxon>Osteoglossocephala</taxon>
        <taxon>Osteoglossomorpha</taxon>
        <taxon>Osteoglossiformes</taxon>
        <taxon>Osteoglossidae</taxon>
        <taxon>Scleropages</taxon>
    </lineage>
</organism>
<evidence type="ECO:0000256" key="3">
    <source>
        <dbReference type="RuleBase" id="RU367040"/>
    </source>
</evidence>
<dbReference type="GO" id="GO:0015630">
    <property type="term" value="C:microtubule cytoskeleton"/>
    <property type="evidence" value="ECO:0007669"/>
    <property type="project" value="UniProtKB-UniRule"/>
</dbReference>
<gene>
    <name evidence="5" type="primary">TEKT2</name>
    <name evidence="5" type="synonym">tekt2</name>
</gene>
<keyword evidence="3" id="KW-0966">Cell projection</keyword>
<dbReference type="PANTHER" id="PTHR19960">
    <property type="entry name" value="TEKTIN"/>
    <property type="match status" value="1"/>
</dbReference>
<sequence length="402" mass="46594">MAASPMKERKRCSVADWESSNRQLWESAELRRLTAHRIRQEARHLRNDTLSKMELDQSNSFQHLSDRIQEVSRWKDRLQSCVQEVNKEIDALRKVKEEAEHVLAALLPPLEVSVECLSLREGRRGGELVCDPVEAELKKEVEASERAKRELQQHVDKAFQQLFLLQEARQQLTYDLQNKMEALDVDMRCQSLTVTSPGISLKLSPLCVPLGSTSPQEWEQFSRYNISRAQEETQTSQQLREDVTLTLAKVQSELQAQHAATNFALRKRYHKVDQACSELHWQQKTTREEVAELELDICRLEEDLQAKEAPLKLVHTRLENRATRPGVDLCQDQVQHGLMSELLTHDNILTARLNIRVPPCYLFAHNLHLRFFISLTDISLDAVSTKFYCWSAWHHRNSSEMV</sequence>
<dbReference type="AlphaFoldDB" id="A0A8C9R3N8"/>
<keyword evidence="3" id="KW-0282">Flagellum</keyword>
<comment type="subcellular location">
    <subcellularLocation>
        <location evidence="3">Cytoplasm</location>
        <location evidence="3">Cytoskeleton</location>
        <location evidence="3">Cilium axoneme</location>
    </subcellularLocation>
</comment>
<dbReference type="GeneTree" id="ENSGT00950000182894"/>
<dbReference type="Ensembl" id="ENSSFOT00015004671.2">
    <property type="protein sequence ID" value="ENSSFOP00015004598.2"/>
    <property type="gene ID" value="ENSSFOG00015002930.2"/>
</dbReference>
<dbReference type="InterPro" id="IPR048256">
    <property type="entry name" value="Tektin-like"/>
</dbReference>
<reference evidence="5" key="2">
    <citation type="submission" date="2025-08" db="UniProtKB">
        <authorList>
            <consortium name="Ensembl"/>
        </authorList>
    </citation>
    <scope>IDENTIFICATION</scope>
</reference>
<evidence type="ECO:0000313" key="6">
    <source>
        <dbReference type="Proteomes" id="UP000694397"/>
    </source>
</evidence>
<dbReference type="GO" id="GO:0060271">
    <property type="term" value="P:cilium assembly"/>
    <property type="evidence" value="ECO:0007669"/>
    <property type="project" value="UniProtKB-UniRule"/>
</dbReference>
<dbReference type="PRINTS" id="PR00511">
    <property type="entry name" value="TEKTIN"/>
</dbReference>
<feature type="coiled-coil region" evidence="4">
    <location>
        <begin position="75"/>
        <end position="102"/>
    </location>
</feature>
<keyword evidence="6" id="KW-1185">Reference proteome</keyword>
<keyword evidence="4" id="KW-0175">Coiled coil</keyword>
<accession>A0A8C9R3N8</accession>
<reference evidence="5 6" key="1">
    <citation type="submission" date="2019-04" db="EMBL/GenBank/DDBJ databases">
        <authorList>
            <consortium name="Wellcome Sanger Institute Data Sharing"/>
        </authorList>
    </citation>
    <scope>NUCLEOTIDE SEQUENCE [LARGE SCALE GENOMIC DNA]</scope>
</reference>
<dbReference type="GO" id="GO:0060294">
    <property type="term" value="P:cilium movement involved in cell motility"/>
    <property type="evidence" value="ECO:0007669"/>
    <property type="project" value="UniProtKB-UniRule"/>
</dbReference>
<dbReference type="InterPro" id="IPR000435">
    <property type="entry name" value="Tektins"/>
</dbReference>
<evidence type="ECO:0000256" key="4">
    <source>
        <dbReference type="SAM" id="Coils"/>
    </source>
</evidence>
<keyword evidence="2" id="KW-0963">Cytoplasm</keyword>
<dbReference type="GO" id="GO:0005930">
    <property type="term" value="C:axoneme"/>
    <property type="evidence" value="ECO:0007669"/>
    <property type="project" value="UniProtKB-SubCell"/>
</dbReference>
<keyword evidence="3" id="KW-0969">Cilium</keyword>
<comment type="similarity">
    <text evidence="1 3">Belongs to the tektin family.</text>
</comment>
<dbReference type="Pfam" id="PF03148">
    <property type="entry name" value="Tektin"/>
    <property type="match status" value="1"/>
</dbReference>
<evidence type="ECO:0000313" key="5">
    <source>
        <dbReference type="Ensembl" id="ENSSFOP00015004598.2"/>
    </source>
</evidence>
<name>A0A8C9R3N8_SCLFO</name>
<evidence type="ECO:0000256" key="1">
    <source>
        <dbReference type="ARBA" id="ARBA00007209"/>
    </source>
</evidence>